<dbReference type="GeneID" id="5041598"/>
<sequence length="298" mass="35054">MDQSKKLVVVGTKFQTQNDNQEYLGKSNNNNQIQNLYENQLPYIIKIIYTFMLLKSDSIEDRRSQIELQKPSSIVENSITLSLRRRPHQRINTNKQDGEDSYGSYNLDHHERSLQKIDSTPRGSPLQNMQFQKASIFTKAAQKRQQQGQSHIPEVQTQETFQKKQQDVQDSQQNLEELRNVIAKHIFINKWYQGPSYERANDNFFIRDDKIIIIEDDSSVDNQEGLKKPEEILNKLVESHINPTNYVLQKNETLDKVKEEGDRQQKLKKETETKKLIKNSDVRMTIYPAYDNFFKKQS</sequence>
<protein>
    <recommendedName>
        <fullName evidence="4">SH3 domain-containing protein</fullName>
    </recommendedName>
</protein>
<evidence type="ECO:0000313" key="3">
    <source>
        <dbReference type="Proteomes" id="UP000000600"/>
    </source>
</evidence>
<dbReference type="RefSeq" id="XP_001455810.1">
    <property type="nucleotide sequence ID" value="XM_001455773.1"/>
</dbReference>
<evidence type="ECO:0000313" key="2">
    <source>
        <dbReference type="EMBL" id="CAK88413.1"/>
    </source>
</evidence>
<feature type="compositionally biased region" description="Polar residues" evidence="1">
    <location>
        <begin position="143"/>
        <end position="160"/>
    </location>
</feature>
<accession>A0DZE6</accession>
<dbReference type="InParanoid" id="A0DZE6"/>
<evidence type="ECO:0008006" key="4">
    <source>
        <dbReference type="Google" id="ProtNLM"/>
    </source>
</evidence>
<gene>
    <name evidence="2" type="ORF">GSPATT00021580001</name>
</gene>
<dbReference type="HOGENOM" id="CLU_935265_0_0_1"/>
<name>A0DZE6_PARTE</name>
<dbReference type="OrthoDB" id="302970at2759"/>
<dbReference type="Proteomes" id="UP000000600">
    <property type="component" value="Unassembled WGS sequence"/>
</dbReference>
<reference evidence="2 3" key="1">
    <citation type="journal article" date="2006" name="Nature">
        <title>Global trends of whole-genome duplications revealed by the ciliate Paramecium tetraurelia.</title>
        <authorList>
            <consortium name="Genoscope"/>
            <person name="Aury J.-M."/>
            <person name="Jaillon O."/>
            <person name="Duret L."/>
            <person name="Noel B."/>
            <person name="Jubin C."/>
            <person name="Porcel B.M."/>
            <person name="Segurens B."/>
            <person name="Daubin V."/>
            <person name="Anthouard V."/>
            <person name="Aiach N."/>
            <person name="Arnaiz O."/>
            <person name="Billaut A."/>
            <person name="Beisson J."/>
            <person name="Blanc I."/>
            <person name="Bouhouche K."/>
            <person name="Camara F."/>
            <person name="Duharcourt S."/>
            <person name="Guigo R."/>
            <person name="Gogendeau D."/>
            <person name="Katinka M."/>
            <person name="Keller A.-M."/>
            <person name="Kissmehl R."/>
            <person name="Klotz C."/>
            <person name="Koll F."/>
            <person name="Le Moue A."/>
            <person name="Lepere C."/>
            <person name="Malinsky S."/>
            <person name="Nowacki M."/>
            <person name="Nowak J.K."/>
            <person name="Plattner H."/>
            <person name="Poulain J."/>
            <person name="Ruiz F."/>
            <person name="Serrano V."/>
            <person name="Zagulski M."/>
            <person name="Dessen P."/>
            <person name="Betermier M."/>
            <person name="Weissenbach J."/>
            <person name="Scarpelli C."/>
            <person name="Schachter V."/>
            <person name="Sperling L."/>
            <person name="Meyer E."/>
            <person name="Cohen J."/>
            <person name="Wincker P."/>
        </authorList>
    </citation>
    <scope>NUCLEOTIDE SEQUENCE [LARGE SCALE GENOMIC DNA]</scope>
    <source>
        <strain evidence="2 3">Stock d4-2</strain>
    </source>
</reference>
<dbReference type="EMBL" id="CT868650">
    <property type="protein sequence ID" value="CAK88413.1"/>
    <property type="molecule type" value="Genomic_DNA"/>
</dbReference>
<keyword evidence="3" id="KW-1185">Reference proteome</keyword>
<evidence type="ECO:0000256" key="1">
    <source>
        <dbReference type="SAM" id="MobiDB-lite"/>
    </source>
</evidence>
<proteinExistence type="predicted"/>
<dbReference type="OMA" id="RRPHQRI"/>
<dbReference type="KEGG" id="ptm:GSPATT00021580001"/>
<feature type="region of interest" description="Disordered" evidence="1">
    <location>
        <begin position="142"/>
        <end position="168"/>
    </location>
</feature>
<organism evidence="2 3">
    <name type="scientific">Paramecium tetraurelia</name>
    <dbReference type="NCBI Taxonomy" id="5888"/>
    <lineage>
        <taxon>Eukaryota</taxon>
        <taxon>Sar</taxon>
        <taxon>Alveolata</taxon>
        <taxon>Ciliophora</taxon>
        <taxon>Intramacronucleata</taxon>
        <taxon>Oligohymenophorea</taxon>
        <taxon>Peniculida</taxon>
        <taxon>Parameciidae</taxon>
        <taxon>Paramecium</taxon>
    </lineage>
</organism>
<dbReference type="AlphaFoldDB" id="A0DZE6"/>